<keyword evidence="3" id="KW-1185">Reference proteome</keyword>
<dbReference type="STRING" id="453591.Igni_0792"/>
<gene>
    <name evidence="2" type="ordered locus">Igni_0792</name>
</gene>
<evidence type="ECO:0000256" key="1">
    <source>
        <dbReference type="SAM" id="Phobius"/>
    </source>
</evidence>
<keyword evidence="1" id="KW-0472">Membrane</keyword>
<feature type="transmembrane region" description="Helical" evidence="1">
    <location>
        <begin position="33"/>
        <end position="52"/>
    </location>
</feature>
<dbReference type="GeneID" id="5561765"/>
<organism evidence="2 3">
    <name type="scientific">Ignicoccus hospitalis (strain KIN4/I / DSM 18386 / JCM 14125)</name>
    <dbReference type="NCBI Taxonomy" id="453591"/>
    <lineage>
        <taxon>Archaea</taxon>
        <taxon>Thermoproteota</taxon>
        <taxon>Thermoprotei</taxon>
        <taxon>Desulfurococcales</taxon>
        <taxon>Desulfurococcaceae</taxon>
        <taxon>Ignicoccus</taxon>
    </lineage>
</organism>
<evidence type="ECO:0000313" key="3">
    <source>
        <dbReference type="Proteomes" id="UP000000262"/>
    </source>
</evidence>
<proteinExistence type="predicted"/>
<dbReference type="HOGENOM" id="CLU_1745536_0_0_2"/>
<name>A8AAM2_IGNH4</name>
<feature type="transmembrane region" description="Helical" evidence="1">
    <location>
        <begin position="64"/>
        <end position="88"/>
    </location>
</feature>
<dbReference type="EMBL" id="CP000816">
    <property type="protein sequence ID" value="ABU81974.1"/>
    <property type="molecule type" value="Genomic_DNA"/>
</dbReference>
<keyword evidence="1" id="KW-0812">Transmembrane</keyword>
<evidence type="ECO:0000313" key="2">
    <source>
        <dbReference type="EMBL" id="ABU81974.1"/>
    </source>
</evidence>
<accession>A8AAM2</accession>
<dbReference type="AlphaFoldDB" id="A8AAM2"/>
<feature type="transmembrane region" description="Helical" evidence="1">
    <location>
        <begin position="124"/>
        <end position="144"/>
    </location>
</feature>
<sequence>MNVTEIVIALLVVIASVAVGYFDALTFGGSINVLNPATAFAAVVAFVLIVVYDKSYGRLYETVTKASVLAAVVLDALRVISLTGGLMVPKALKLALTWLGPLWIETKDIILFATRPEAIGPEAFTAKALALDPVPFIVLGYYFLVRRKS</sequence>
<dbReference type="KEGG" id="iho:Igni_0792"/>
<feature type="transmembrane region" description="Helical" evidence="1">
    <location>
        <begin position="7"/>
        <end position="27"/>
    </location>
</feature>
<keyword evidence="1" id="KW-1133">Transmembrane helix</keyword>
<reference evidence="2 3" key="1">
    <citation type="journal article" date="2008" name="Genome Biol.">
        <title>A genomic analysis of the archaeal system Ignicoccus hospitalis-Nanoarchaeum equitans.</title>
        <authorList>
            <person name="Podar M."/>
            <person name="Anderson I."/>
            <person name="Makarova K.S."/>
            <person name="Elkins J.G."/>
            <person name="Ivanova N."/>
            <person name="Wall M.A."/>
            <person name="Lykidis A."/>
            <person name="Mavromatis K."/>
            <person name="Sun H."/>
            <person name="Hudson M.E."/>
            <person name="Chen W."/>
            <person name="Deciu C."/>
            <person name="Hutchison D."/>
            <person name="Eads J.R."/>
            <person name="Anderson A."/>
            <person name="Fernandes F."/>
            <person name="Szeto E."/>
            <person name="Lapidus A."/>
            <person name="Kyrpides N.C."/>
            <person name="Saier M.H.Jr."/>
            <person name="Richardson P.M."/>
            <person name="Rachel R."/>
            <person name="Huber H."/>
            <person name="Eisen J.A."/>
            <person name="Koonin E.V."/>
            <person name="Keller M."/>
            <person name="Stetter K.O."/>
        </authorList>
    </citation>
    <scope>NUCLEOTIDE SEQUENCE [LARGE SCALE GENOMIC DNA]</scope>
    <source>
        <strain evidence="3">KIN4/I / DSM 18386 / JCM 14125</strain>
    </source>
</reference>
<dbReference type="RefSeq" id="WP_012122938.1">
    <property type="nucleotide sequence ID" value="NC_009776.1"/>
</dbReference>
<protein>
    <submittedName>
        <fullName evidence="2">Uncharacterized protein</fullName>
    </submittedName>
</protein>
<dbReference type="Proteomes" id="UP000000262">
    <property type="component" value="Chromosome"/>
</dbReference>